<dbReference type="OrthoDB" id="3181669at2759"/>
<evidence type="ECO:0000313" key="1">
    <source>
        <dbReference type="EMBL" id="PSR73207.1"/>
    </source>
</evidence>
<reference evidence="1 2" key="1">
    <citation type="submission" date="2018-02" db="EMBL/GenBank/DDBJ databases">
        <title>Genome sequence of the basidiomycete white-rot fungus Phlebia centrifuga.</title>
        <authorList>
            <person name="Granchi Z."/>
            <person name="Peng M."/>
            <person name="de Vries R.P."/>
            <person name="Hilden K."/>
            <person name="Makela M.R."/>
            <person name="Grigoriev I."/>
            <person name="Riley R."/>
        </authorList>
    </citation>
    <scope>NUCLEOTIDE SEQUENCE [LARGE SCALE GENOMIC DNA]</scope>
    <source>
        <strain evidence="1 2">FBCC195</strain>
    </source>
</reference>
<accession>A0A2R6NLK7</accession>
<evidence type="ECO:0000313" key="2">
    <source>
        <dbReference type="Proteomes" id="UP000186601"/>
    </source>
</evidence>
<dbReference type="Proteomes" id="UP000186601">
    <property type="component" value="Unassembled WGS sequence"/>
</dbReference>
<dbReference type="AlphaFoldDB" id="A0A2R6NLK7"/>
<protein>
    <submittedName>
        <fullName evidence="1">Uncharacterized protein</fullName>
    </submittedName>
</protein>
<keyword evidence="2" id="KW-1185">Reference proteome</keyword>
<dbReference type="EMBL" id="MLYV02001096">
    <property type="protein sequence ID" value="PSR73207.1"/>
    <property type="molecule type" value="Genomic_DNA"/>
</dbReference>
<comment type="caution">
    <text evidence="1">The sequence shown here is derived from an EMBL/GenBank/DDBJ whole genome shotgun (WGS) entry which is preliminary data.</text>
</comment>
<gene>
    <name evidence="1" type="ORF">PHLCEN_2v10928</name>
</gene>
<name>A0A2R6NLK7_9APHY</name>
<organism evidence="1 2">
    <name type="scientific">Hermanssonia centrifuga</name>
    <dbReference type="NCBI Taxonomy" id="98765"/>
    <lineage>
        <taxon>Eukaryota</taxon>
        <taxon>Fungi</taxon>
        <taxon>Dikarya</taxon>
        <taxon>Basidiomycota</taxon>
        <taxon>Agaricomycotina</taxon>
        <taxon>Agaricomycetes</taxon>
        <taxon>Polyporales</taxon>
        <taxon>Meruliaceae</taxon>
        <taxon>Hermanssonia</taxon>
    </lineage>
</organism>
<sequence length="587" mass="65815">MNAHEDSHAVPNDNTRAKLRQLWDLLGLPNPTKPKGKDLVGIQELSSMYLDDRFDGHTEGCTSHDRSSGISNTRSEHNSDYAFPIPLTENTNDSAISLSSTRAMHLPSPSTSSCTSQNSRESTSISVVNLPAEILGDIFLIYLGMNGDNTKPYSWIQITHVCSWFRQVTLAFPALWTNITVLRFECVEAFLRRAGRSPLCVSVGKSFETRPDKKATLQLLMRRRHRIRELHLSSRWQRYPEFAAFPSPTQPTQVLRLEQLTLRNYPFAWSDGIFRCRLTSLVVEGTSAMARDSSDRPELLNALANLRTLEMLVLKDALPVNMSRWKGTDVKTVALPKLRHLRITDIGLSCLAFLERIKFPLSTAITISITSLHSDVQWCRIIAVLSVKMANAEPILTCVLEECNIAQFKHVRISGWRTLQSPAALDARTVPADLTIILLPSERGHRVVHEMSTLLLSNVQVLSTTPYPFVIEPEASPPFNPIPYLNVMRFVGWEGGAVAAELARGIQEDLTTAIPHLRTLLLTEVTFPQGDENELLDDASFFYSVLKVRRIRGRGVHSIIVERCENVDEAAVHRLTDVVDIISIIPV</sequence>
<proteinExistence type="predicted"/>